<dbReference type="PANTHER" id="PTHR30575:SF0">
    <property type="entry name" value="XAA-ARG DIPEPTIDASE"/>
    <property type="match status" value="1"/>
</dbReference>
<dbReference type="InterPro" id="IPR017145">
    <property type="entry name" value="Aminobenzoyl-glu_utiliz_pB"/>
</dbReference>
<dbReference type="Proteomes" id="UP000886741">
    <property type="component" value="Unassembled WGS sequence"/>
</dbReference>
<dbReference type="InterPro" id="IPR002933">
    <property type="entry name" value="Peptidase_M20"/>
</dbReference>
<proteinExistence type="predicted"/>
<dbReference type="SUPFAM" id="SSF55031">
    <property type="entry name" value="Bacterial exopeptidase dimerisation domain"/>
    <property type="match status" value="1"/>
</dbReference>
<evidence type="ECO:0000313" key="3">
    <source>
        <dbReference type="Proteomes" id="UP000886741"/>
    </source>
</evidence>
<dbReference type="InterPro" id="IPR017439">
    <property type="entry name" value="Amidohydrolase"/>
</dbReference>
<organism evidence="2 3">
    <name type="scientific">Candidatus Avoscillospira avistercoris</name>
    <dbReference type="NCBI Taxonomy" id="2840707"/>
    <lineage>
        <taxon>Bacteria</taxon>
        <taxon>Bacillati</taxon>
        <taxon>Bacillota</taxon>
        <taxon>Clostridia</taxon>
        <taxon>Eubacteriales</taxon>
        <taxon>Oscillospiraceae</taxon>
        <taxon>Oscillospiraceae incertae sedis</taxon>
        <taxon>Candidatus Avoscillospira</taxon>
    </lineage>
</organism>
<dbReference type="Gene3D" id="3.40.630.10">
    <property type="entry name" value="Zn peptidases"/>
    <property type="match status" value="2"/>
</dbReference>
<dbReference type="PANTHER" id="PTHR30575">
    <property type="entry name" value="PEPTIDASE M20"/>
    <property type="match status" value="1"/>
</dbReference>
<dbReference type="AlphaFoldDB" id="A0A9D1F9S6"/>
<dbReference type="Pfam" id="PF07687">
    <property type="entry name" value="M20_dimer"/>
    <property type="match status" value="1"/>
</dbReference>
<dbReference type="FunFam" id="3.30.70.360:FF:000004">
    <property type="entry name" value="Peptidase M20 domain-containing protein 2"/>
    <property type="match status" value="1"/>
</dbReference>
<dbReference type="GO" id="GO:0016805">
    <property type="term" value="F:dipeptidase activity"/>
    <property type="evidence" value="ECO:0007669"/>
    <property type="project" value="TreeGrafter"/>
</dbReference>
<comment type="caution">
    <text evidence="2">The sequence shown here is derived from an EMBL/GenBank/DDBJ whole genome shotgun (WGS) entry which is preliminary data.</text>
</comment>
<accession>A0A9D1F9S6</accession>
<protein>
    <submittedName>
        <fullName evidence="2">Amidohydrolase</fullName>
    </submittedName>
</protein>
<dbReference type="GO" id="GO:0071713">
    <property type="term" value="F:para-aminobenzoyl-glutamate hydrolase activity"/>
    <property type="evidence" value="ECO:0007669"/>
    <property type="project" value="TreeGrafter"/>
</dbReference>
<feature type="domain" description="Peptidase M20 dimerisation" evidence="1">
    <location>
        <begin position="184"/>
        <end position="271"/>
    </location>
</feature>
<evidence type="ECO:0000313" key="2">
    <source>
        <dbReference type="EMBL" id="HIS64953.1"/>
    </source>
</evidence>
<dbReference type="GO" id="GO:0005737">
    <property type="term" value="C:cytoplasm"/>
    <property type="evidence" value="ECO:0007669"/>
    <property type="project" value="TreeGrafter"/>
</dbReference>
<gene>
    <name evidence="2" type="ORF">IAA83_06240</name>
</gene>
<dbReference type="EMBL" id="DVJJ01000091">
    <property type="protein sequence ID" value="HIS64953.1"/>
    <property type="molecule type" value="Genomic_DNA"/>
</dbReference>
<dbReference type="Gene3D" id="3.30.70.360">
    <property type="match status" value="1"/>
</dbReference>
<dbReference type="Pfam" id="PF01546">
    <property type="entry name" value="Peptidase_M20"/>
    <property type="match status" value="1"/>
</dbReference>
<evidence type="ECO:0000259" key="1">
    <source>
        <dbReference type="Pfam" id="PF07687"/>
    </source>
</evidence>
<dbReference type="InterPro" id="IPR052030">
    <property type="entry name" value="Peptidase_M20/M20A_hydrolases"/>
</dbReference>
<dbReference type="PIRSF" id="PIRSF037227">
    <property type="entry name" value="Aminobenzoyl-glu_utiliz_pB"/>
    <property type="match status" value="1"/>
</dbReference>
<reference evidence="2" key="1">
    <citation type="submission" date="2020-10" db="EMBL/GenBank/DDBJ databases">
        <authorList>
            <person name="Gilroy R."/>
        </authorList>
    </citation>
    <scope>NUCLEOTIDE SEQUENCE</scope>
    <source>
        <strain evidence="2">ChiBcec16-1751</strain>
    </source>
</reference>
<dbReference type="InterPro" id="IPR011650">
    <property type="entry name" value="Peptidase_M20_dimer"/>
</dbReference>
<dbReference type="NCBIfam" id="TIGR01891">
    <property type="entry name" value="amidohydrolases"/>
    <property type="match status" value="1"/>
</dbReference>
<sequence>MRAYLHQNAARYAEMSDEIWGFAEPRFQEYRSAQVQRDYLEQLGFQVRQGLAGEETALLAEYGAGKPVIAFLGEYDALSGLSQKADCPREELLDPEAWGHGCGHNLLGVGSLAAAAALKDCMERNQLPGTVRYYGCPAEENAGGKAFLVRDGLFDDCDIALYWHPHSYHQVVYGSSNANFRVFFTFHGTAAHAAACPHLGRSALDAVELMNVGVNYLREHMIDEARVHYAVTDTGGTSPNVVQQKAQVLYAIRAPRLEQVQELYQRICKIAQGAAMMTETTVEIRQVAAYANMLSNPVICRRFEAHYADLPPIDYTEAELEYARQFHESMLSKGREGVTREAESLFGREAARTQLQQPVYTALAEHNKYEDMKGSADLGDVSWIVPAAFFYGATWAGGTPVHSWQATAQGKSSLAHKGMLHAAEVLAATGCDFLTNPDLVREAREALREMLDGKVYTSPLPPECKPELW</sequence>
<dbReference type="SUPFAM" id="SSF53187">
    <property type="entry name" value="Zn-dependent exopeptidases"/>
    <property type="match status" value="1"/>
</dbReference>
<name>A0A9D1F9S6_9FIRM</name>
<dbReference type="GO" id="GO:0046657">
    <property type="term" value="P:folic acid catabolic process"/>
    <property type="evidence" value="ECO:0007669"/>
    <property type="project" value="TreeGrafter"/>
</dbReference>
<dbReference type="InterPro" id="IPR036264">
    <property type="entry name" value="Bact_exopeptidase_dim_dom"/>
</dbReference>
<reference evidence="2" key="2">
    <citation type="journal article" date="2021" name="PeerJ">
        <title>Extensive microbial diversity within the chicken gut microbiome revealed by metagenomics and culture.</title>
        <authorList>
            <person name="Gilroy R."/>
            <person name="Ravi A."/>
            <person name="Getino M."/>
            <person name="Pursley I."/>
            <person name="Horton D.L."/>
            <person name="Alikhan N.F."/>
            <person name="Baker D."/>
            <person name="Gharbi K."/>
            <person name="Hall N."/>
            <person name="Watson M."/>
            <person name="Adriaenssens E.M."/>
            <person name="Foster-Nyarko E."/>
            <person name="Jarju S."/>
            <person name="Secka A."/>
            <person name="Antonio M."/>
            <person name="Oren A."/>
            <person name="Chaudhuri R.R."/>
            <person name="La Ragione R."/>
            <person name="Hildebrand F."/>
            <person name="Pallen M.J."/>
        </authorList>
    </citation>
    <scope>NUCLEOTIDE SEQUENCE</scope>
    <source>
        <strain evidence="2">ChiBcec16-1751</strain>
    </source>
</reference>